<dbReference type="Proteomes" id="UP000051952">
    <property type="component" value="Unassembled WGS sequence"/>
</dbReference>
<evidence type="ECO:0000313" key="3">
    <source>
        <dbReference type="EMBL" id="CUG27596.1"/>
    </source>
</evidence>
<sequence length="952" mass="106051">MTRYTVARVALFLLLAVMLNAPWNEVATVEKQRNSTIPTQYTKSNAPHSSPPLAHSSRELQSKRTSCKGSWRLPPNQTRFCRAYDATSAIAASRLRRIRIPTTHRKLLCDASSPAAMMKNCSLAQCHGAPDCLLRIPSPHCPHAAVLLPFSLPVHIKSHRRLAQALTQTLAPSLTLEERALGTFDGYPVARIQQCADLAMQSYCEHFFQLLPPHDNVCSDPAACHNRTQMLRCVAFRYHHYSRGTSKPMPNQPIFGFLHRSEWRPSLLRDDLRLAVLHGPDTTFRANRDGHQTPRVKIGVRGVFGEVVPLGLRVHIVVTLFVSECMGDAGAGNRTVLVQQAREWVSPRRGTAASLDPASSEVEFNVGVVNFGPWIGCKLTLRAVGEPQELASGAELPPLVKEVHSMLQYDSEAVRLAHELVPGEAATRRGSGTCAPYLRADECCLNGMTAFHVGGGEEGRPLSRAAFGGKWEETAVYLRVTPSAGGHEHPCISIVDGHLSSFEFHGVAVFPWLVVRNRCTPQEMASYALTNDTGEVHFELRKVQGNIFVSDARAVLKLTVFNDCGTSTLPLRSSLMFQNASSRPMYKGIVTRPLVSISAHQSLDALREQLQNIAAFVPSSVVIIHLSPSWNVDMKAIVRLNGTAHPFIILNPNRYRHSKQKLAQVQLAGARYVAEALPWVAWTHVILFASNELFVRAGVEEHLQHYDISFPGRPRPRQAISVMHSFNMSRPDIRFVDPGDFERMFDFWGLARGEGDIHGEFAFNRMLRTLGLTRYATHQLVTEGTFYNRSIAVRLSRVLDAFFDEDDGDCIDSFLSVSEAFLLQILQSSCGVQNRSLSDDIQYNVLRDPTLVPPKFVANEAALLMQELRTAHCGDKTGTVSWLNSDWIMSENDVIASRCSPFEGPFSFKRFSRLVSTPVRAFVEAIGRNPRQVSLLREDSEMCGQVRWSLQR</sequence>
<reference evidence="4" key="1">
    <citation type="submission" date="2015-09" db="EMBL/GenBank/DDBJ databases">
        <authorList>
            <consortium name="Pathogen Informatics"/>
        </authorList>
    </citation>
    <scope>NUCLEOTIDE SEQUENCE [LARGE SCALE GENOMIC DNA]</scope>
    <source>
        <strain evidence="4">Lake Konstanz</strain>
    </source>
</reference>
<gene>
    <name evidence="3" type="ORF">BSAL_76745</name>
</gene>
<evidence type="ECO:0008006" key="5">
    <source>
        <dbReference type="Google" id="ProtNLM"/>
    </source>
</evidence>
<name>A0A0S4J571_BODSA</name>
<keyword evidence="4" id="KW-1185">Reference proteome</keyword>
<protein>
    <recommendedName>
        <fullName evidence="5">Membrane-associated protein</fullName>
    </recommendedName>
</protein>
<proteinExistence type="predicted"/>
<feature type="chain" id="PRO_5006621970" description="Membrane-associated protein" evidence="2">
    <location>
        <begin position="29"/>
        <end position="952"/>
    </location>
</feature>
<dbReference type="EMBL" id="CYKH01000729">
    <property type="protein sequence ID" value="CUG27596.1"/>
    <property type="molecule type" value="Genomic_DNA"/>
</dbReference>
<dbReference type="AlphaFoldDB" id="A0A0S4J571"/>
<feature type="region of interest" description="Disordered" evidence="1">
    <location>
        <begin position="38"/>
        <end position="59"/>
    </location>
</feature>
<feature type="compositionally biased region" description="Low complexity" evidence="1">
    <location>
        <begin position="44"/>
        <end position="55"/>
    </location>
</feature>
<evidence type="ECO:0000313" key="4">
    <source>
        <dbReference type="Proteomes" id="UP000051952"/>
    </source>
</evidence>
<organism evidence="3 4">
    <name type="scientific">Bodo saltans</name>
    <name type="common">Flagellated protozoan</name>
    <dbReference type="NCBI Taxonomy" id="75058"/>
    <lineage>
        <taxon>Eukaryota</taxon>
        <taxon>Discoba</taxon>
        <taxon>Euglenozoa</taxon>
        <taxon>Kinetoplastea</taxon>
        <taxon>Metakinetoplastina</taxon>
        <taxon>Eubodonida</taxon>
        <taxon>Bodonidae</taxon>
        <taxon>Bodo</taxon>
    </lineage>
</organism>
<evidence type="ECO:0000256" key="2">
    <source>
        <dbReference type="SAM" id="SignalP"/>
    </source>
</evidence>
<keyword evidence="2" id="KW-0732">Signal</keyword>
<accession>A0A0S4J571</accession>
<dbReference type="VEuPathDB" id="TriTrypDB:BSAL_76745"/>
<feature type="signal peptide" evidence="2">
    <location>
        <begin position="1"/>
        <end position="28"/>
    </location>
</feature>
<evidence type="ECO:0000256" key="1">
    <source>
        <dbReference type="SAM" id="MobiDB-lite"/>
    </source>
</evidence>